<gene>
    <name evidence="2" type="ORF">SCHCODRAFT_109327</name>
</gene>
<dbReference type="EMBL" id="GL377306">
    <property type="protein sequence ID" value="EFI97463.1"/>
    <property type="molecule type" value="Genomic_DNA"/>
</dbReference>
<reference evidence="2 3" key="1">
    <citation type="journal article" date="2010" name="Nat. Biotechnol.">
        <title>Genome sequence of the model mushroom Schizophyllum commune.</title>
        <authorList>
            <person name="Ohm R.A."/>
            <person name="de Jong J.F."/>
            <person name="Lugones L.G."/>
            <person name="Aerts A."/>
            <person name="Kothe E."/>
            <person name="Stajich J.E."/>
            <person name="de Vries R.P."/>
            <person name="Record E."/>
            <person name="Levasseur A."/>
            <person name="Baker S.E."/>
            <person name="Bartholomew K.A."/>
            <person name="Coutinho P.M."/>
            <person name="Erdmann S."/>
            <person name="Fowler T.J."/>
            <person name="Gathman A.C."/>
            <person name="Lombard V."/>
            <person name="Henrissat B."/>
            <person name="Knabe N."/>
            <person name="Kuees U."/>
            <person name="Lilly W.W."/>
            <person name="Lindquist E."/>
            <person name="Lucas S."/>
            <person name="Magnuson J.K."/>
            <person name="Piumi F."/>
            <person name="Raudaskoski M."/>
            <person name="Salamov A."/>
            <person name="Schmutz J."/>
            <person name="Schwarze F.W.M.R."/>
            <person name="vanKuyk P.A."/>
            <person name="Horton J.S."/>
            <person name="Grigoriev I.V."/>
            <person name="Woesten H.A.B."/>
        </authorList>
    </citation>
    <scope>NUCLEOTIDE SEQUENCE [LARGE SCALE GENOMIC DNA]</scope>
    <source>
        <strain evidence="3">H4-8 / FGSC 9210</strain>
    </source>
</reference>
<keyword evidence="3" id="KW-1185">Reference proteome</keyword>
<dbReference type="Proteomes" id="UP000007431">
    <property type="component" value="Unassembled WGS sequence"/>
</dbReference>
<feature type="non-terminal residue" evidence="2">
    <location>
        <position position="279"/>
    </location>
</feature>
<accession>D8Q5T3</accession>
<dbReference type="AlphaFoldDB" id="D8Q5T3"/>
<dbReference type="KEGG" id="scm:SCHCO_01352163"/>
<dbReference type="InParanoid" id="D8Q5T3"/>
<dbReference type="RefSeq" id="XP_003032366.1">
    <property type="nucleotide sequence ID" value="XM_003032320.1"/>
</dbReference>
<dbReference type="HOGENOM" id="CLU_998042_0_0_1"/>
<organism evidence="3">
    <name type="scientific">Schizophyllum commune (strain H4-8 / FGSC 9210)</name>
    <name type="common">Split gill fungus</name>
    <dbReference type="NCBI Taxonomy" id="578458"/>
    <lineage>
        <taxon>Eukaryota</taxon>
        <taxon>Fungi</taxon>
        <taxon>Dikarya</taxon>
        <taxon>Basidiomycota</taxon>
        <taxon>Agaricomycotina</taxon>
        <taxon>Agaricomycetes</taxon>
        <taxon>Agaricomycetidae</taxon>
        <taxon>Agaricales</taxon>
        <taxon>Schizophyllaceae</taxon>
        <taxon>Schizophyllum</taxon>
    </lineage>
</organism>
<protein>
    <submittedName>
        <fullName evidence="2">Uncharacterized protein</fullName>
    </submittedName>
</protein>
<dbReference type="GeneID" id="9590008"/>
<sequence>MQSRQSLSPTSRQWTSTGLFNLRRSRIRLEPARGDDMTVPWHYRAAGYTESDALPVPTSHATMPATYDDQHWALPNSAPTASQHAPYMEPSPWGYNHPHHAPNASASHVHQASSPEHLGYYGYPSGSPAYNTFAHTPTAYARHSPVEASSPYLSSERFVDYRDGFMADAADISDPAHANGTTYFNHSPDGFPSVPPPDVAVALAPDPFPTPGTSRLPSAVATASPEDRHDPLPRNEVGTSHQREAAQRRRRTAARLYCPYPGCEASFTRGHNCRSSWLV</sequence>
<dbReference type="VEuPathDB" id="FungiDB:SCHCODRAFT_01352163"/>
<proteinExistence type="predicted"/>
<feature type="region of interest" description="Disordered" evidence="1">
    <location>
        <begin position="207"/>
        <end position="248"/>
    </location>
</feature>
<evidence type="ECO:0000256" key="1">
    <source>
        <dbReference type="SAM" id="MobiDB-lite"/>
    </source>
</evidence>
<evidence type="ECO:0000313" key="2">
    <source>
        <dbReference type="EMBL" id="EFI97463.1"/>
    </source>
</evidence>
<name>D8Q5T3_SCHCM</name>
<evidence type="ECO:0000313" key="3">
    <source>
        <dbReference type="Proteomes" id="UP000007431"/>
    </source>
</evidence>